<dbReference type="AlphaFoldDB" id="A0A933VXF8"/>
<comment type="caution">
    <text evidence="2">The sequence shown here is derived from an EMBL/GenBank/DDBJ whole genome shotgun (WGS) entry which is preliminary data.</text>
</comment>
<dbReference type="Pfam" id="PF07238">
    <property type="entry name" value="PilZ"/>
    <property type="match status" value="1"/>
</dbReference>
<dbReference type="SUPFAM" id="SSF141371">
    <property type="entry name" value="PilZ domain-like"/>
    <property type="match status" value="1"/>
</dbReference>
<name>A0A933VXF8_RHOPL</name>
<evidence type="ECO:0000313" key="2">
    <source>
        <dbReference type="EMBL" id="MBI5132007.1"/>
    </source>
</evidence>
<dbReference type="GO" id="GO:0035438">
    <property type="term" value="F:cyclic-di-GMP binding"/>
    <property type="evidence" value="ECO:0007669"/>
    <property type="project" value="InterPro"/>
</dbReference>
<organism evidence="2 3">
    <name type="scientific">Rhodopseudomonas palustris</name>
    <dbReference type="NCBI Taxonomy" id="1076"/>
    <lineage>
        <taxon>Bacteria</taxon>
        <taxon>Pseudomonadati</taxon>
        <taxon>Pseudomonadota</taxon>
        <taxon>Alphaproteobacteria</taxon>
        <taxon>Hyphomicrobiales</taxon>
        <taxon>Nitrobacteraceae</taxon>
        <taxon>Rhodopseudomonas</taxon>
    </lineage>
</organism>
<dbReference type="InterPro" id="IPR009875">
    <property type="entry name" value="PilZ_domain"/>
</dbReference>
<accession>A0A933VXF8</accession>
<sequence>MNERRNSLRRRVYYGGRLAFHGRTATCDCIVRNLSPQGAQIEFDNPAAVPDRVDLSIPRQGIAYFGRIVWRRENHAGLWLDPPRRQASDLPLDVALRIRAIERVNVQLRARLAQLQSEF</sequence>
<protein>
    <submittedName>
        <fullName evidence="2">PilZ domain-containing protein</fullName>
    </submittedName>
</protein>
<reference evidence="2" key="1">
    <citation type="submission" date="2020-07" db="EMBL/GenBank/DDBJ databases">
        <title>Huge and variable diversity of episymbiotic CPR bacteria and DPANN archaea in groundwater ecosystems.</title>
        <authorList>
            <person name="He C.Y."/>
            <person name="Keren R."/>
            <person name="Whittaker M."/>
            <person name="Farag I.F."/>
            <person name="Doudna J."/>
            <person name="Cate J.H.D."/>
            <person name="Banfield J.F."/>
        </authorList>
    </citation>
    <scope>NUCLEOTIDE SEQUENCE</scope>
    <source>
        <strain evidence="2">NC_groundwater_1818_Pr3_B-0.1um_66_35</strain>
    </source>
</reference>
<evidence type="ECO:0000259" key="1">
    <source>
        <dbReference type="Pfam" id="PF07238"/>
    </source>
</evidence>
<gene>
    <name evidence="2" type="ORF">HZA66_21405</name>
</gene>
<evidence type="ECO:0000313" key="3">
    <source>
        <dbReference type="Proteomes" id="UP000782519"/>
    </source>
</evidence>
<feature type="domain" description="PilZ" evidence="1">
    <location>
        <begin position="3"/>
        <end position="78"/>
    </location>
</feature>
<proteinExistence type="predicted"/>
<dbReference type="Proteomes" id="UP000782519">
    <property type="component" value="Unassembled WGS sequence"/>
</dbReference>
<dbReference type="EMBL" id="JACRJB010000062">
    <property type="protein sequence ID" value="MBI5132007.1"/>
    <property type="molecule type" value="Genomic_DNA"/>
</dbReference>